<gene>
    <name evidence="1" type="ORF">HUJ06_002799</name>
</gene>
<protein>
    <submittedName>
        <fullName evidence="1">Uncharacterized protein</fullName>
    </submittedName>
</protein>
<reference evidence="1 2" key="1">
    <citation type="journal article" date="2020" name="Mol. Biol. Evol.">
        <title>Distinct Expression and Methylation Patterns for Genes with Different Fates following a Single Whole-Genome Duplication in Flowering Plants.</title>
        <authorList>
            <person name="Shi T."/>
            <person name="Rahmani R.S."/>
            <person name="Gugger P.F."/>
            <person name="Wang M."/>
            <person name="Li H."/>
            <person name="Zhang Y."/>
            <person name="Li Z."/>
            <person name="Wang Q."/>
            <person name="Van de Peer Y."/>
            <person name="Marchal K."/>
            <person name="Chen J."/>
        </authorList>
    </citation>
    <scope>NUCLEOTIDE SEQUENCE [LARGE SCALE GENOMIC DNA]</scope>
    <source>
        <tissue evidence="1">Leaf</tissue>
    </source>
</reference>
<evidence type="ECO:0000313" key="1">
    <source>
        <dbReference type="EMBL" id="DAD44569.1"/>
    </source>
</evidence>
<sequence length="89" mass="10228">MGKMIVEVSTEGQYTTAHFPQLNVAGDSFGNKCIQRHNTDTHNPCFFSFFSLFQKQEKQPTRVLTLRLIVDYKIAIGDEEEMVSTQRIN</sequence>
<dbReference type="EMBL" id="DUZY01000007">
    <property type="protein sequence ID" value="DAD44569.1"/>
    <property type="molecule type" value="Genomic_DNA"/>
</dbReference>
<comment type="caution">
    <text evidence="1">The sequence shown here is derived from an EMBL/GenBank/DDBJ whole genome shotgun (WGS) entry which is preliminary data.</text>
</comment>
<organism evidence="1 2">
    <name type="scientific">Nelumbo nucifera</name>
    <name type="common">Sacred lotus</name>
    <dbReference type="NCBI Taxonomy" id="4432"/>
    <lineage>
        <taxon>Eukaryota</taxon>
        <taxon>Viridiplantae</taxon>
        <taxon>Streptophyta</taxon>
        <taxon>Embryophyta</taxon>
        <taxon>Tracheophyta</taxon>
        <taxon>Spermatophyta</taxon>
        <taxon>Magnoliopsida</taxon>
        <taxon>Proteales</taxon>
        <taxon>Nelumbonaceae</taxon>
        <taxon>Nelumbo</taxon>
    </lineage>
</organism>
<proteinExistence type="predicted"/>
<name>A0A822ZMH8_NELNU</name>
<dbReference type="Proteomes" id="UP000607653">
    <property type="component" value="Unassembled WGS sequence"/>
</dbReference>
<accession>A0A822ZMH8</accession>
<keyword evidence="2" id="KW-1185">Reference proteome</keyword>
<dbReference type="AlphaFoldDB" id="A0A822ZMH8"/>
<evidence type="ECO:0000313" key="2">
    <source>
        <dbReference type="Proteomes" id="UP000607653"/>
    </source>
</evidence>